<name>A0A8H7F7V5_AGABI</name>
<organism evidence="4 5">
    <name type="scientific">Agaricus bisporus var. burnettii</name>
    <dbReference type="NCBI Taxonomy" id="192524"/>
    <lineage>
        <taxon>Eukaryota</taxon>
        <taxon>Fungi</taxon>
        <taxon>Dikarya</taxon>
        <taxon>Basidiomycota</taxon>
        <taxon>Agaricomycotina</taxon>
        <taxon>Agaricomycetes</taxon>
        <taxon>Agaricomycetidae</taxon>
        <taxon>Agaricales</taxon>
        <taxon>Agaricineae</taxon>
        <taxon>Agaricaceae</taxon>
        <taxon>Agaricus</taxon>
    </lineage>
</organism>
<comment type="caution">
    <text evidence="4">The sequence shown here is derived from an EMBL/GenBank/DDBJ whole genome shotgun (WGS) entry which is preliminary data.</text>
</comment>
<evidence type="ECO:0000259" key="3">
    <source>
        <dbReference type="Pfam" id="PF01464"/>
    </source>
</evidence>
<dbReference type="EMBL" id="JABXXO010000003">
    <property type="protein sequence ID" value="KAF7782337.1"/>
    <property type="molecule type" value="Genomic_DNA"/>
</dbReference>
<dbReference type="InterPro" id="IPR023346">
    <property type="entry name" value="Lysozyme-like_dom_sf"/>
</dbReference>
<dbReference type="Gene3D" id="1.10.530.10">
    <property type="match status" value="1"/>
</dbReference>
<evidence type="ECO:0000256" key="2">
    <source>
        <dbReference type="SAM" id="SignalP"/>
    </source>
</evidence>
<evidence type="ECO:0000256" key="1">
    <source>
        <dbReference type="SAM" id="MobiDB-lite"/>
    </source>
</evidence>
<evidence type="ECO:0000313" key="4">
    <source>
        <dbReference type="EMBL" id="KAF7782337.1"/>
    </source>
</evidence>
<proteinExistence type="predicted"/>
<feature type="region of interest" description="Disordered" evidence="1">
    <location>
        <begin position="21"/>
        <end position="98"/>
    </location>
</feature>
<sequence>MRLPAALLTVFLTLALANASNPRDHSLGARHSRIASRMSPLEKKAPQKRCVRRDKGSKAKVTSTAKKEHTSVKASPSEATFSPPSKDDGKPSGNASSGGKILVASGKCGGSNAVAKTTKDNGPNGSIGFLNCGVDGSGWNPPPVQIDDVIVKSLSEAVQSPSSPFHACKSYVPLFNQYGDKYGIPAIFLASFAMQESSCNPNTVGGGGEQGLMQITKDKCDGAPGGDCKDPDFNIRTGAKFFADTLKSAGGNVLKAVAFYNGWYEGLTIDKATAARHSSCCRCQQNLDYLHQFFNGWCQNIDAYDRKLGKYFNLDTCPT</sequence>
<feature type="chain" id="PRO_5034963021" description="Transglycosylase SLT domain-containing protein" evidence="2">
    <location>
        <begin position="20"/>
        <end position="319"/>
    </location>
</feature>
<dbReference type="OMA" id="NGWFTAG"/>
<dbReference type="Proteomes" id="UP000629468">
    <property type="component" value="Unassembled WGS sequence"/>
</dbReference>
<feature type="compositionally biased region" description="Polar residues" evidence="1">
    <location>
        <begin position="72"/>
        <end position="83"/>
    </location>
</feature>
<dbReference type="AlphaFoldDB" id="A0A8H7F7V5"/>
<evidence type="ECO:0000313" key="5">
    <source>
        <dbReference type="Proteomes" id="UP000629468"/>
    </source>
</evidence>
<dbReference type="SUPFAM" id="SSF53955">
    <property type="entry name" value="Lysozyme-like"/>
    <property type="match status" value="1"/>
</dbReference>
<gene>
    <name evidence="4" type="ORF">Agabi119p4_1713</name>
</gene>
<feature type="domain" description="Transglycosylase SLT" evidence="3">
    <location>
        <begin position="174"/>
        <end position="262"/>
    </location>
</feature>
<dbReference type="InterPro" id="IPR008258">
    <property type="entry name" value="Transglycosylase_SLT_dom_1"/>
</dbReference>
<protein>
    <recommendedName>
        <fullName evidence="3">Transglycosylase SLT domain-containing protein</fullName>
    </recommendedName>
</protein>
<keyword evidence="2" id="KW-0732">Signal</keyword>
<dbReference type="Pfam" id="PF01464">
    <property type="entry name" value="SLT"/>
    <property type="match status" value="1"/>
</dbReference>
<feature type="signal peptide" evidence="2">
    <location>
        <begin position="1"/>
        <end position="19"/>
    </location>
</feature>
<accession>A0A8H7F7V5</accession>
<reference evidence="4 5" key="1">
    <citation type="journal article" name="Sci. Rep.">
        <title>Telomere-to-telomere assembled and centromere annotated genomes of the two main subspecies of the button mushroom Agaricus bisporus reveal especially polymorphic chromosome ends.</title>
        <authorList>
            <person name="Sonnenberg A.S.M."/>
            <person name="Sedaghat-Telgerd N."/>
            <person name="Lavrijssen B."/>
            <person name="Ohm R.A."/>
            <person name="Hendrickx P.M."/>
            <person name="Scholtmeijer K."/>
            <person name="Baars J.J.P."/>
            <person name="van Peer A."/>
        </authorList>
    </citation>
    <scope>NUCLEOTIDE SEQUENCE [LARGE SCALE GENOMIC DNA]</scope>
    <source>
        <strain evidence="4 5">H119_p4</strain>
    </source>
</reference>